<evidence type="ECO:0000313" key="1">
    <source>
        <dbReference type="EMBL" id="WYN04996.1"/>
    </source>
</evidence>
<accession>A0AAX4MUZ1</accession>
<dbReference type="EMBL" id="PP551948">
    <property type="protein sequence ID" value="WYN04996.1"/>
    <property type="molecule type" value="Genomic_DNA"/>
</dbReference>
<evidence type="ECO:0000313" key="2">
    <source>
        <dbReference type="Proteomes" id="UP001447006"/>
    </source>
</evidence>
<dbReference type="Proteomes" id="UP001447006">
    <property type="component" value="Segment"/>
</dbReference>
<name>A0AAX4MUZ1_9CAUD</name>
<protein>
    <submittedName>
        <fullName evidence="1">Uncharacterized protein</fullName>
    </submittedName>
</protein>
<proteinExistence type="predicted"/>
<gene>
    <name evidence="1" type="ORF">ISREJYDI_CDS0032</name>
</gene>
<reference evidence="1 2" key="1">
    <citation type="submission" date="2024-03" db="EMBL/GenBank/DDBJ databases">
        <title>Complete Genome Sequence of a Pseudomonas fluorescens Bacteriophage UNO-G1W1 isolated from freshwater ice in Nebraska.</title>
        <authorList>
            <person name="Neville A.J."/>
            <person name="Schulze T.T."/>
            <person name="Davis P.H."/>
        </authorList>
    </citation>
    <scope>NUCLEOTIDE SEQUENCE [LARGE SCALE GENOMIC DNA]</scope>
</reference>
<sequence length="55" mass="6291">MKLYVCDKGWKGAAIVVAESREKACEVANVSQWNYNPDDWEEFELNELVHTVGDC</sequence>
<keyword evidence="2" id="KW-1185">Reference proteome</keyword>
<organism evidence="1 2">
    <name type="scientific">Pseudomonas phage UNO-G1W1</name>
    <dbReference type="NCBI Taxonomy" id="3136609"/>
    <lineage>
        <taxon>Viruses</taxon>
        <taxon>Duplodnaviria</taxon>
        <taxon>Heunggongvirae</taxon>
        <taxon>Uroviricota</taxon>
        <taxon>Caudoviricetes</taxon>
        <taxon>Vandenendeviridae</taxon>
        <taxon>Gorskivirinae</taxon>
        <taxon>Omahavirus</taxon>
        <taxon>Omahavirus UNOG1W1</taxon>
    </lineage>
</organism>